<evidence type="ECO:0000313" key="3">
    <source>
        <dbReference type="EMBL" id="PZW32569.1"/>
    </source>
</evidence>
<accession>A0A326UAH2</accession>
<evidence type="ECO:0000313" key="4">
    <source>
        <dbReference type="Proteomes" id="UP000248806"/>
    </source>
</evidence>
<name>A0A326UAH2_THEHA</name>
<feature type="chain" id="PRO_5016272729" evidence="2">
    <location>
        <begin position="31"/>
        <end position="165"/>
    </location>
</feature>
<evidence type="ECO:0000256" key="2">
    <source>
        <dbReference type="SAM" id="SignalP"/>
    </source>
</evidence>
<reference evidence="3 4" key="1">
    <citation type="submission" date="2018-06" db="EMBL/GenBank/DDBJ databases">
        <title>Genomic Encyclopedia of Archaeal and Bacterial Type Strains, Phase II (KMG-II): from individual species to whole genera.</title>
        <authorList>
            <person name="Goeker M."/>
        </authorList>
    </citation>
    <scope>NUCLEOTIDE SEQUENCE [LARGE SCALE GENOMIC DNA]</scope>
    <source>
        <strain evidence="3 4">ATCC BAA-1881</strain>
    </source>
</reference>
<organism evidence="3 4">
    <name type="scientific">Thermosporothrix hazakensis</name>
    <dbReference type="NCBI Taxonomy" id="644383"/>
    <lineage>
        <taxon>Bacteria</taxon>
        <taxon>Bacillati</taxon>
        <taxon>Chloroflexota</taxon>
        <taxon>Ktedonobacteria</taxon>
        <taxon>Ktedonobacterales</taxon>
        <taxon>Thermosporotrichaceae</taxon>
        <taxon>Thermosporothrix</taxon>
    </lineage>
</organism>
<keyword evidence="2" id="KW-0732">Signal</keyword>
<proteinExistence type="predicted"/>
<comment type="caution">
    <text evidence="3">The sequence shown here is derived from an EMBL/GenBank/DDBJ whole genome shotgun (WGS) entry which is preliminary data.</text>
</comment>
<keyword evidence="4" id="KW-1185">Reference proteome</keyword>
<dbReference type="OrthoDB" id="173563at2"/>
<protein>
    <submittedName>
        <fullName evidence="3">Uncharacterized protein</fullName>
    </submittedName>
</protein>
<dbReference type="AlphaFoldDB" id="A0A326UAH2"/>
<feature type="signal peptide" evidence="2">
    <location>
        <begin position="1"/>
        <end position="30"/>
    </location>
</feature>
<dbReference type="RefSeq" id="WP_111320734.1">
    <property type="nucleotide sequence ID" value="NZ_BIFX01000002.1"/>
</dbReference>
<dbReference type="Proteomes" id="UP000248806">
    <property type="component" value="Unassembled WGS sequence"/>
</dbReference>
<gene>
    <name evidence="3" type="ORF">EI42_01661</name>
</gene>
<evidence type="ECO:0000256" key="1">
    <source>
        <dbReference type="SAM" id="MobiDB-lite"/>
    </source>
</evidence>
<sequence>MRFSTITSAFAFFLLSGLCCLLLLSGDASATSPSSQATPRHPLSAVGLPAIPPRLQSDGKTRPSFTEQDVKDYIARNGFIGGTTAPGTAITIKTLQFMTAQEASKRLGGEDIGRNMDSLVCMVEIQGSFTLTHMHMVIPQKDALTQKNGFLIFDAYTGNILLWGV</sequence>
<feature type="region of interest" description="Disordered" evidence="1">
    <location>
        <begin position="33"/>
        <end position="64"/>
    </location>
</feature>
<dbReference type="EMBL" id="QKUF01000004">
    <property type="protein sequence ID" value="PZW32569.1"/>
    <property type="molecule type" value="Genomic_DNA"/>
</dbReference>